<evidence type="ECO:0000256" key="5">
    <source>
        <dbReference type="ARBA" id="ARBA00022989"/>
    </source>
</evidence>
<feature type="transmembrane region" description="Helical" evidence="10">
    <location>
        <begin position="173"/>
        <end position="193"/>
    </location>
</feature>
<keyword evidence="5 10" id="KW-1133">Transmembrane helix</keyword>
<organism evidence="12 13">
    <name type="scientific">Ornithinimicrobium faecis</name>
    <dbReference type="NCBI Taxonomy" id="2934158"/>
    <lineage>
        <taxon>Bacteria</taxon>
        <taxon>Bacillati</taxon>
        <taxon>Actinomycetota</taxon>
        <taxon>Actinomycetes</taxon>
        <taxon>Micrococcales</taxon>
        <taxon>Ornithinimicrobiaceae</taxon>
        <taxon>Ornithinimicrobium</taxon>
    </lineage>
</organism>
<feature type="transmembrane region" description="Helical" evidence="10">
    <location>
        <begin position="307"/>
        <end position="324"/>
    </location>
</feature>
<reference evidence="12" key="1">
    <citation type="submission" date="2022-06" db="EMBL/GenBank/DDBJ databases">
        <title>Ornithinimicrobium HY1793.</title>
        <authorList>
            <person name="Huang Y."/>
        </authorList>
    </citation>
    <scope>NUCLEOTIDE SEQUENCE</scope>
    <source>
        <strain evidence="12">HY1793</strain>
    </source>
</reference>
<comment type="subcellular location">
    <subcellularLocation>
        <location evidence="1">Cell inner membrane</location>
        <topology evidence="1">Multi-pass membrane protein</topology>
    </subcellularLocation>
</comment>
<dbReference type="Proteomes" id="UP001056455">
    <property type="component" value="Chromosome"/>
</dbReference>
<feature type="domain" description="Major facilitator superfamily (MFS) profile" evidence="11">
    <location>
        <begin position="1"/>
        <end position="418"/>
    </location>
</feature>
<feature type="transmembrane region" description="Helical" evidence="10">
    <location>
        <begin position="272"/>
        <end position="295"/>
    </location>
</feature>
<evidence type="ECO:0000256" key="6">
    <source>
        <dbReference type="ARBA" id="ARBA00023136"/>
    </source>
</evidence>
<keyword evidence="4 10" id="KW-0812">Transmembrane</keyword>
<dbReference type="InterPro" id="IPR036259">
    <property type="entry name" value="MFS_trans_sf"/>
</dbReference>
<dbReference type="CDD" id="cd06173">
    <property type="entry name" value="MFS_MefA_like"/>
    <property type="match status" value="1"/>
</dbReference>
<feature type="transmembrane region" description="Helical" evidence="10">
    <location>
        <begin position="243"/>
        <end position="266"/>
    </location>
</feature>
<dbReference type="PANTHER" id="PTHR23513:SF9">
    <property type="entry name" value="ENTEROBACTIN EXPORTER ENTS"/>
    <property type="match status" value="1"/>
</dbReference>
<proteinExistence type="inferred from homology"/>
<evidence type="ECO:0000313" key="13">
    <source>
        <dbReference type="Proteomes" id="UP001056455"/>
    </source>
</evidence>
<evidence type="ECO:0000256" key="9">
    <source>
        <dbReference type="SAM" id="MobiDB-lite"/>
    </source>
</evidence>
<feature type="transmembrane region" description="Helical" evidence="10">
    <location>
        <begin position="80"/>
        <end position="101"/>
    </location>
</feature>
<keyword evidence="2" id="KW-0813">Transport</keyword>
<feature type="compositionally biased region" description="Basic and acidic residues" evidence="9">
    <location>
        <begin position="421"/>
        <end position="433"/>
    </location>
</feature>
<feature type="transmembrane region" description="Helical" evidence="10">
    <location>
        <begin position="149"/>
        <end position="167"/>
    </location>
</feature>
<keyword evidence="6 10" id="KW-0472">Membrane</keyword>
<feature type="region of interest" description="Disordered" evidence="9">
    <location>
        <begin position="419"/>
        <end position="441"/>
    </location>
</feature>
<evidence type="ECO:0000313" key="12">
    <source>
        <dbReference type="EMBL" id="USQ80020.1"/>
    </source>
</evidence>
<evidence type="ECO:0000256" key="7">
    <source>
        <dbReference type="ARBA" id="ARBA00038075"/>
    </source>
</evidence>
<feature type="transmembrane region" description="Helical" evidence="10">
    <location>
        <begin position="21"/>
        <end position="41"/>
    </location>
</feature>
<dbReference type="PANTHER" id="PTHR23513">
    <property type="entry name" value="INTEGRAL MEMBRANE EFFLUX PROTEIN-RELATED"/>
    <property type="match status" value="1"/>
</dbReference>
<dbReference type="PROSITE" id="PS50850">
    <property type="entry name" value="MFS"/>
    <property type="match status" value="1"/>
</dbReference>
<protein>
    <recommendedName>
        <fullName evidence="8">Multidrug efflux pump Tap</fullName>
    </recommendedName>
</protein>
<dbReference type="EMBL" id="CP099489">
    <property type="protein sequence ID" value="USQ80020.1"/>
    <property type="molecule type" value="Genomic_DNA"/>
</dbReference>
<dbReference type="SUPFAM" id="SSF103473">
    <property type="entry name" value="MFS general substrate transporter"/>
    <property type="match status" value="1"/>
</dbReference>
<feature type="transmembrane region" description="Helical" evidence="10">
    <location>
        <begin position="330"/>
        <end position="353"/>
    </location>
</feature>
<dbReference type="Pfam" id="PF07690">
    <property type="entry name" value="MFS_1"/>
    <property type="match status" value="1"/>
</dbReference>
<comment type="similarity">
    <text evidence="7">Belongs to the major facilitator superfamily. Drug:H(+) antiporter-3 (DHA3) (TC 2.A.1.21) family.</text>
</comment>
<evidence type="ECO:0000256" key="1">
    <source>
        <dbReference type="ARBA" id="ARBA00004429"/>
    </source>
</evidence>
<evidence type="ECO:0000256" key="8">
    <source>
        <dbReference type="ARBA" id="ARBA00040914"/>
    </source>
</evidence>
<evidence type="ECO:0000256" key="2">
    <source>
        <dbReference type="ARBA" id="ARBA00022448"/>
    </source>
</evidence>
<evidence type="ECO:0000256" key="10">
    <source>
        <dbReference type="SAM" id="Phobius"/>
    </source>
</evidence>
<dbReference type="Gene3D" id="1.20.1250.20">
    <property type="entry name" value="MFS general substrate transporter like domains"/>
    <property type="match status" value="1"/>
</dbReference>
<sequence length="441" mass="46009">MSALRIFTPLRSPGLRRLWPGQVAALFAAEIHLVVIAWLALELTGSGFALGAVLGVGLLPRIVFTLVGGVAADRLGHRRILVWCNAIRAVIVGALALATVLEMVQVWHLYVVALLLGSISSFYAPAIYSSVPRECPPEDLRAGNALMRGTAEAAGVIGPVAGGALVALVGTGWAMWGTAGLYAVACLTMALLLRAGGWVRPGVPVGAPVAGEATGSTPRRRQLVHDLRDGFATVRNDGFLVRVLILLAVAAVALSGPITVGIPWLAREEFGVSASAFGVLLAMWTAGSLLGVLAAGSSERLPSWRTLMTVLTLVMTVSLATLGLVRELPVAAVCLLLMGAAAGAFNIVLVTWLQERTSPERLGRMMSLAELAELVASPASYLAAGLMLDISVLAMFLGASVVFLIGALAVLLAGQPQPHPAEGHRRQEGEPRHTRSAVPDP</sequence>
<evidence type="ECO:0000256" key="4">
    <source>
        <dbReference type="ARBA" id="ARBA00022692"/>
    </source>
</evidence>
<feature type="transmembrane region" description="Helical" evidence="10">
    <location>
        <begin position="47"/>
        <end position="68"/>
    </location>
</feature>
<gene>
    <name evidence="12" type="ORF">NF556_20945</name>
</gene>
<dbReference type="InterPro" id="IPR011701">
    <property type="entry name" value="MFS"/>
</dbReference>
<feature type="transmembrane region" description="Helical" evidence="10">
    <location>
        <begin position="390"/>
        <end position="413"/>
    </location>
</feature>
<name>A0ABY4YTD4_9MICO</name>
<dbReference type="InterPro" id="IPR020846">
    <property type="entry name" value="MFS_dom"/>
</dbReference>
<keyword evidence="3" id="KW-1003">Cell membrane</keyword>
<evidence type="ECO:0000259" key="11">
    <source>
        <dbReference type="PROSITE" id="PS50850"/>
    </source>
</evidence>
<evidence type="ECO:0000256" key="3">
    <source>
        <dbReference type="ARBA" id="ARBA00022475"/>
    </source>
</evidence>
<feature type="transmembrane region" description="Helical" evidence="10">
    <location>
        <begin position="107"/>
        <end position="128"/>
    </location>
</feature>
<keyword evidence="13" id="KW-1185">Reference proteome</keyword>
<accession>A0ABY4YTD4</accession>
<feature type="transmembrane region" description="Helical" evidence="10">
    <location>
        <begin position="365"/>
        <end position="384"/>
    </location>
</feature>
<dbReference type="RefSeq" id="WP_252593277.1">
    <property type="nucleotide sequence ID" value="NZ_CP099489.1"/>
</dbReference>